<evidence type="ECO:0000256" key="1">
    <source>
        <dbReference type="SAM" id="Phobius"/>
    </source>
</evidence>
<protein>
    <submittedName>
        <fullName evidence="3">Glycosyltransferase family 2 protein</fullName>
    </submittedName>
</protein>
<proteinExistence type="predicted"/>
<dbReference type="Gene3D" id="3.90.550.10">
    <property type="entry name" value="Spore Coat Polysaccharide Biosynthesis Protein SpsA, Chain A"/>
    <property type="match status" value="1"/>
</dbReference>
<keyword evidence="4" id="KW-1185">Reference proteome</keyword>
<sequence>MNLSIVIPFYKLTFFESTLKSLSEQTDKRFKVYIGDDASPEDPSALLGKYVGKFNFTYHRFDTNLGGTSLTQQWERCIDLSENEEWIMILGDDDVLDINFVEAFYENIAEVVSHKILVIRYATIKIDESGNFISNLYCHPKIENSVDFIFRKTRSSLSEYIFFKDKLIRVGFKNFPLGWHSDQLAILEVSDFKDIFTINHALVFIRHSFLSISGARSNLKIKRIATVKYFYYLANSKRKKFNIEQSHLLFKNLNKTYLSDKRNVFLFIKISNFYLSNFLVGQFYIFISSIFFKIRKSFN</sequence>
<accession>A0ABV9PFF8</accession>
<dbReference type="Pfam" id="PF00535">
    <property type="entry name" value="Glycos_transf_2"/>
    <property type="match status" value="1"/>
</dbReference>
<organism evidence="3 4">
    <name type="scientific">Flavobacterium branchiicola</name>
    <dbReference type="NCBI Taxonomy" id="1114875"/>
    <lineage>
        <taxon>Bacteria</taxon>
        <taxon>Pseudomonadati</taxon>
        <taxon>Bacteroidota</taxon>
        <taxon>Flavobacteriia</taxon>
        <taxon>Flavobacteriales</taxon>
        <taxon>Flavobacteriaceae</taxon>
        <taxon>Flavobacterium</taxon>
    </lineage>
</organism>
<feature type="domain" description="Glycosyltransferase 2-like" evidence="2">
    <location>
        <begin position="4"/>
        <end position="110"/>
    </location>
</feature>
<keyword evidence="1" id="KW-0812">Transmembrane</keyword>
<dbReference type="RefSeq" id="WP_213258907.1">
    <property type="nucleotide sequence ID" value="NZ_JAGYWA010000006.1"/>
</dbReference>
<dbReference type="SUPFAM" id="SSF53448">
    <property type="entry name" value="Nucleotide-diphospho-sugar transferases"/>
    <property type="match status" value="1"/>
</dbReference>
<evidence type="ECO:0000259" key="2">
    <source>
        <dbReference type="Pfam" id="PF00535"/>
    </source>
</evidence>
<keyword evidence="1" id="KW-1133">Transmembrane helix</keyword>
<dbReference type="Proteomes" id="UP001595935">
    <property type="component" value="Unassembled WGS sequence"/>
</dbReference>
<dbReference type="InterPro" id="IPR029044">
    <property type="entry name" value="Nucleotide-diphossugar_trans"/>
</dbReference>
<dbReference type="EMBL" id="JBHSGV010000006">
    <property type="protein sequence ID" value="MFC4748968.1"/>
    <property type="molecule type" value="Genomic_DNA"/>
</dbReference>
<keyword evidence="1" id="KW-0472">Membrane</keyword>
<reference evidence="4" key="1">
    <citation type="journal article" date="2019" name="Int. J. Syst. Evol. Microbiol.">
        <title>The Global Catalogue of Microorganisms (GCM) 10K type strain sequencing project: providing services to taxonomists for standard genome sequencing and annotation.</title>
        <authorList>
            <consortium name="The Broad Institute Genomics Platform"/>
            <consortium name="The Broad Institute Genome Sequencing Center for Infectious Disease"/>
            <person name="Wu L."/>
            <person name="Ma J."/>
        </authorList>
    </citation>
    <scope>NUCLEOTIDE SEQUENCE [LARGE SCALE GENOMIC DNA]</scope>
    <source>
        <strain evidence="4">WYCCWR 13023</strain>
    </source>
</reference>
<dbReference type="InterPro" id="IPR001173">
    <property type="entry name" value="Glyco_trans_2-like"/>
</dbReference>
<feature type="transmembrane region" description="Helical" evidence="1">
    <location>
        <begin position="273"/>
        <end position="292"/>
    </location>
</feature>
<name>A0ABV9PFF8_9FLAO</name>
<evidence type="ECO:0000313" key="3">
    <source>
        <dbReference type="EMBL" id="MFC4748968.1"/>
    </source>
</evidence>
<gene>
    <name evidence="3" type="ORF">ACFO5S_16050</name>
</gene>
<dbReference type="CDD" id="cd00761">
    <property type="entry name" value="Glyco_tranf_GTA_type"/>
    <property type="match status" value="1"/>
</dbReference>
<comment type="caution">
    <text evidence="3">The sequence shown here is derived from an EMBL/GenBank/DDBJ whole genome shotgun (WGS) entry which is preliminary data.</text>
</comment>
<evidence type="ECO:0000313" key="4">
    <source>
        <dbReference type="Proteomes" id="UP001595935"/>
    </source>
</evidence>